<proteinExistence type="predicted"/>
<gene>
    <name evidence="3" type="ORF">DL238_05610</name>
</gene>
<accession>A0A395LR49</accession>
<dbReference type="Proteomes" id="UP000254101">
    <property type="component" value="Unassembled WGS sequence"/>
</dbReference>
<protein>
    <submittedName>
        <fullName evidence="3">Alpha/beta fold hydrolase</fullName>
    </submittedName>
</protein>
<organism evidence="3 4">
    <name type="scientific">Alteriqipengyuania lutimaris</name>
    <dbReference type="NCBI Taxonomy" id="1538146"/>
    <lineage>
        <taxon>Bacteria</taxon>
        <taxon>Pseudomonadati</taxon>
        <taxon>Pseudomonadota</taxon>
        <taxon>Alphaproteobacteria</taxon>
        <taxon>Sphingomonadales</taxon>
        <taxon>Erythrobacteraceae</taxon>
        <taxon>Alteriqipengyuania</taxon>
    </lineage>
</organism>
<dbReference type="PANTHER" id="PTHR43265:SF1">
    <property type="entry name" value="ESTERASE ESTD"/>
    <property type="match status" value="1"/>
</dbReference>
<dbReference type="InterPro" id="IPR029058">
    <property type="entry name" value="AB_hydrolase_fold"/>
</dbReference>
<feature type="compositionally biased region" description="Polar residues" evidence="1">
    <location>
        <begin position="1"/>
        <end position="12"/>
    </location>
</feature>
<dbReference type="Pfam" id="PF12146">
    <property type="entry name" value="Hydrolase_4"/>
    <property type="match status" value="1"/>
</dbReference>
<sequence>MAAQQTITTTHAGLQGELAGTLEGDPAEGAPAVLIVPGSGPTDRDGNSPLGVAAQSYKLLAEALAQRGIASVRIDKRGMFASAGAIPDPNAVTVADYVDDLEAWSDTIAQRTGGHCVWLLGHSEGGLVSMAAAAKDPARYCGLLLVASPGVNTGDVIRAQLAANPANAPILPQVDEIIAKLKASENVPLGEMHPGLIPLFGPQVQGFVGSMLRLEPAELIAKHDLPVLILNGREDLQTPAADAEALAAARPDATLVLLDGVNHVLKQVPNGSRAENIASYSDPELPLAPGVAEAIADFVAAER</sequence>
<evidence type="ECO:0000259" key="2">
    <source>
        <dbReference type="Pfam" id="PF12146"/>
    </source>
</evidence>
<dbReference type="OrthoDB" id="9809549at2"/>
<dbReference type="Gene3D" id="3.40.50.1820">
    <property type="entry name" value="alpha/beta hydrolase"/>
    <property type="match status" value="1"/>
</dbReference>
<name>A0A395LR49_9SPHN</name>
<dbReference type="AlphaFoldDB" id="A0A395LR49"/>
<evidence type="ECO:0000313" key="4">
    <source>
        <dbReference type="Proteomes" id="UP000254101"/>
    </source>
</evidence>
<keyword evidence="3" id="KW-0378">Hydrolase</keyword>
<comment type="caution">
    <text evidence="3">The sequence shown here is derived from an EMBL/GenBank/DDBJ whole genome shotgun (WGS) entry which is preliminary data.</text>
</comment>
<feature type="region of interest" description="Disordered" evidence="1">
    <location>
        <begin position="29"/>
        <end position="48"/>
    </location>
</feature>
<keyword evidence="4" id="KW-1185">Reference proteome</keyword>
<evidence type="ECO:0000313" key="3">
    <source>
        <dbReference type="EMBL" id="RDS77140.1"/>
    </source>
</evidence>
<feature type="region of interest" description="Disordered" evidence="1">
    <location>
        <begin position="1"/>
        <end position="23"/>
    </location>
</feature>
<feature type="domain" description="Serine aminopeptidase S33" evidence="2">
    <location>
        <begin position="54"/>
        <end position="155"/>
    </location>
</feature>
<dbReference type="PANTHER" id="PTHR43265">
    <property type="entry name" value="ESTERASE ESTD"/>
    <property type="match status" value="1"/>
</dbReference>
<dbReference type="InterPro" id="IPR053145">
    <property type="entry name" value="AB_hydrolase_Est10"/>
</dbReference>
<dbReference type="SUPFAM" id="SSF53474">
    <property type="entry name" value="alpha/beta-Hydrolases"/>
    <property type="match status" value="1"/>
</dbReference>
<reference evidence="3 4" key="1">
    <citation type="submission" date="2018-07" db="EMBL/GenBank/DDBJ databases">
        <title>Erythrobacter nanhaiensis sp. nov., a novel member of the genus Erythrobacter isolated from the South China Sea.</title>
        <authorList>
            <person name="Chen X."/>
            <person name="Liu J."/>
        </authorList>
    </citation>
    <scope>NUCLEOTIDE SEQUENCE [LARGE SCALE GENOMIC DNA]</scope>
    <source>
        <strain evidence="3 4">S-5</strain>
    </source>
</reference>
<dbReference type="InterPro" id="IPR022742">
    <property type="entry name" value="Hydrolase_4"/>
</dbReference>
<dbReference type="EMBL" id="QRBB01000001">
    <property type="protein sequence ID" value="RDS77140.1"/>
    <property type="molecule type" value="Genomic_DNA"/>
</dbReference>
<dbReference type="GO" id="GO:0052689">
    <property type="term" value="F:carboxylic ester hydrolase activity"/>
    <property type="evidence" value="ECO:0007669"/>
    <property type="project" value="TreeGrafter"/>
</dbReference>
<evidence type="ECO:0000256" key="1">
    <source>
        <dbReference type="SAM" id="MobiDB-lite"/>
    </source>
</evidence>